<organism evidence="1 2">
    <name type="scientific">Ditylenchus dipsaci</name>
    <dbReference type="NCBI Taxonomy" id="166011"/>
    <lineage>
        <taxon>Eukaryota</taxon>
        <taxon>Metazoa</taxon>
        <taxon>Ecdysozoa</taxon>
        <taxon>Nematoda</taxon>
        <taxon>Chromadorea</taxon>
        <taxon>Rhabditida</taxon>
        <taxon>Tylenchina</taxon>
        <taxon>Tylenchomorpha</taxon>
        <taxon>Sphaerularioidea</taxon>
        <taxon>Anguinidae</taxon>
        <taxon>Anguininae</taxon>
        <taxon>Ditylenchus</taxon>
    </lineage>
</organism>
<evidence type="ECO:0000313" key="1">
    <source>
        <dbReference type="Proteomes" id="UP000887574"/>
    </source>
</evidence>
<dbReference type="WBParaSite" id="jg4231">
    <property type="protein sequence ID" value="jg4231"/>
    <property type="gene ID" value="jg4231"/>
</dbReference>
<name>A0A915EAC5_9BILA</name>
<dbReference type="Proteomes" id="UP000887574">
    <property type="component" value="Unplaced"/>
</dbReference>
<dbReference type="AlphaFoldDB" id="A0A915EAC5"/>
<sequence>MVIKCNIRASFSNPDQIRRFRLLIALSQAASDSKFVDVFRLRMRWIDPEYWNDNFNETDRVYELKCEIEDEDSGMTFTFFEIHTDSLISGYDENFVVHESLPLLLRCRIRAKNSYGLEGRWKWSKTVKLYKLYSHPITSEPDSDLRRYKHFSERPTDAPIEVAYNQAEEQVLLGLVVGQPSGVIFNTGQNPNGVLPNTNGLTDQSLYSPNQLQGQVPPQIPGAMPQQGMQMNPRVVAQKEAGRECAFYYYI</sequence>
<proteinExistence type="predicted"/>
<accession>A0A915EAC5</accession>
<reference evidence="2" key="1">
    <citation type="submission" date="2022-11" db="UniProtKB">
        <authorList>
            <consortium name="WormBaseParasite"/>
        </authorList>
    </citation>
    <scope>IDENTIFICATION</scope>
</reference>
<protein>
    <submittedName>
        <fullName evidence="2">Uncharacterized protein</fullName>
    </submittedName>
</protein>
<evidence type="ECO:0000313" key="2">
    <source>
        <dbReference type="WBParaSite" id="jg4231"/>
    </source>
</evidence>
<keyword evidence="1" id="KW-1185">Reference proteome</keyword>